<accession>A0A8T0BWX5</accession>
<keyword evidence="3" id="KW-1185">Reference proteome</keyword>
<feature type="domain" description="Little elongation complex subunit 1 C-terminal" evidence="1">
    <location>
        <begin position="220"/>
        <end position="297"/>
    </location>
</feature>
<comment type="caution">
    <text evidence="2">The sequence shown here is derived from an EMBL/GenBank/DDBJ whole genome shotgun (WGS) entry which is preliminary data.</text>
</comment>
<evidence type="ECO:0000259" key="1">
    <source>
        <dbReference type="Pfam" id="PF25817"/>
    </source>
</evidence>
<dbReference type="Pfam" id="PF25817">
    <property type="entry name" value="ICE1_C"/>
    <property type="match status" value="3"/>
</dbReference>
<dbReference type="InterPro" id="IPR057881">
    <property type="entry name" value="ICE1_C"/>
</dbReference>
<evidence type="ECO:0000313" key="2">
    <source>
        <dbReference type="EMBL" id="KAF7709996.1"/>
    </source>
</evidence>
<reference evidence="2" key="1">
    <citation type="submission" date="2020-08" db="EMBL/GenBank/DDBJ databases">
        <title>Chromosome-level assembly of Southern catfish (Silurus meridionalis) provides insights into visual adaptation to the nocturnal and benthic lifestyles.</title>
        <authorList>
            <person name="Zhang Y."/>
            <person name="Wang D."/>
            <person name="Peng Z."/>
        </authorList>
    </citation>
    <scope>NUCLEOTIDE SEQUENCE</scope>
    <source>
        <strain evidence="2">SWU-2019-XX</strain>
        <tissue evidence="2">Muscle</tissue>
    </source>
</reference>
<feature type="domain" description="Little elongation complex subunit 1 C-terminal" evidence="1">
    <location>
        <begin position="365"/>
        <end position="542"/>
    </location>
</feature>
<feature type="domain" description="Little elongation complex subunit 1 C-terminal" evidence="1">
    <location>
        <begin position="82"/>
        <end position="198"/>
    </location>
</feature>
<dbReference type="AlphaFoldDB" id="A0A8T0BWX5"/>
<protein>
    <recommendedName>
        <fullName evidence="1">Little elongation complex subunit 1 C-terminal domain-containing protein</fullName>
    </recommendedName>
</protein>
<organism evidence="2 3">
    <name type="scientific">Silurus meridionalis</name>
    <name type="common">Southern catfish</name>
    <name type="synonym">Silurus soldatovi meridionalis</name>
    <dbReference type="NCBI Taxonomy" id="175797"/>
    <lineage>
        <taxon>Eukaryota</taxon>
        <taxon>Metazoa</taxon>
        <taxon>Chordata</taxon>
        <taxon>Craniata</taxon>
        <taxon>Vertebrata</taxon>
        <taxon>Euteleostomi</taxon>
        <taxon>Actinopterygii</taxon>
        <taxon>Neopterygii</taxon>
        <taxon>Teleostei</taxon>
        <taxon>Ostariophysi</taxon>
        <taxon>Siluriformes</taxon>
        <taxon>Siluridae</taxon>
        <taxon>Silurus</taxon>
    </lineage>
</organism>
<dbReference type="EMBL" id="JABFDY010000003">
    <property type="protein sequence ID" value="KAF7709996.1"/>
    <property type="molecule type" value="Genomic_DNA"/>
</dbReference>
<proteinExistence type="predicted"/>
<gene>
    <name evidence="2" type="ORF">HF521_016846</name>
</gene>
<evidence type="ECO:0000313" key="3">
    <source>
        <dbReference type="Proteomes" id="UP000606274"/>
    </source>
</evidence>
<name>A0A8T0BWX5_SILME</name>
<sequence length="560" mass="63485">MGHELLQSLCRVYVGLCQKRGDSHKAHALAYRFLKEDFSQAPKLIMVMVTAWPSVFSCNSPLCRAVHIVCKMKAYGKIYYLLSKYLHWDTEPPGDIYRAITSTLKALLKDKSLTFQKSSWYGDDLCPAAWDYVFSLDLLCAQLGWIWTVSHVIRKSVWLILNTWLKQTQTEETKFRNVSVAAIFRLLGKFSVNPVLEHYLTIFLDSSVFHSCSLSISNRRLGQNGLKENVAASVEDLVKSVNEFRGQKDLPWELQLAVVYATHDLAPSNPKVALNALESWRKDLTKPVPPAVTKSIAFDIPMSCLGDVVPVPSVIFHRAYRYGNCSQADSPAEPEEEEMQRRENIKLELELQLVSPPQLEIELDEPPGDIYRAITSTLKALLKDKSLTFQKSSWYGDDLCPAAWDYVFSLDLLCAQLGWIWTVSHVIRKSVWLILNTWLKQTQTEETKFRNVSVAAIFRLLGRLGQQGLKENVAASVEDLVKSVNEFRGQKDLPWELQLAVVYATHDLAPSNPKVALNALESWKQNLTKPVPPAVTKCLKQISFLCSHIKTKKMITINNV</sequence>
<dbReference type="Proteomes" id="UP000606274">
    <property type="component" value="Unassembled WGS sequence"/>
</dbReference>